<evidence type="ECO:0000256" key="7">
    <source>
        <dbReference type="ARBA" id="ARBA00022984"/>
    </source>
</evidence>
<evidence type="ECO:0000256" key="8">
    <source>
        <dbReference type="ARBA" id="ARBA00023316"/>
    </source>
</evidence>
<accession>A0A3N9PXX9</accession>
<keyword evidence="13" id="KW-1185">Reference proteome</keyword>
<evidence type="ECO:0000256" key="3">
    <source>
        <dbReference type="ARBA" id="ARBA00022676"/>
    </source>
</evidence>
<feature type="active site" description="Nucleophile" evidence="9">
    <location>
        <position position="426"/>
    </location>
</feature>
<dbReference type="SUPFAM" id="SSF141523">
    <property type="entry name" value="L,D-transpeptidase catalytic domain-like"/>
    <property type="match status" value="1"/>
</dbReference>
<dbReference type="GO" id="GO:0005576">
    <property type="term" value="C:extracellular region"/>
    <property type="evidence" value="ECO:0007669"/>
    <property type="project" value="TreeGrafter"/>
</dbReference>
<evidence type="ECO:0000256" key="4">
    <source>
        <dbReference type="ARBA" id="ARBA00022679"/>
    </source>
</evidence>
<dbReference type="Pfam" id="PF03734">
    <property type="entry name" value="YkuD"/>
    <property type="match status" value="1"/>
</dbReference>
<evidence type="ECO:0000256" key="9">
    <source>
        <dbReference type="PROSITE-ProRule" id="PRU01373"/>
    </source>
</evidence>
<dbReference type="GO" id="GO:0071972">
    <property type="term" value="F:peptidoglycan L,D-transpeptidase activity"/>
    <property type="evidence" value="ECO:0007669"/>
    <property type="project" value="TreeGrafter"/>
</dbReference>
<evidence type="ECO:0000256" key="10">
    <source>
        <dbReference type="SAM" id="Phobius"/>
    </source>
</evidence>
<evidence type="ECO:0000256" key="5">
    <source>
        <dbReference type="ARBA" id="ARBA00022801"/>
    </source>
</evidence>
<organism evidence="12 13">
    <name type="scientific">Paenibacillus rhizophilus</name>
    <dbReference type="NCBI Taxonomy" id="1850366"/>
    <lineage>
        <taxon>Bacteria</taxon>
        <taxon>Bacillati</taxon>
        <taxon>Bacillota</taxon>
        <taxon>Bacilli</taxon>
        <taxon>Bacillales</taxon>
        <taxon>Paenibacillaceae</taxon>
        <taxon>Paenibacillus</taxon>
    </lineage>
</organism>
<feature type="domain" description="L,D-TPase catalytic" evidence="11">
    <location>
        <begin position="341"/>
        <end position="450"/>
    </location>
</feature>
<evidence type="ECO:0000259" key="11">
    <source>
        <dbReference type="PROSITE" id="PS52029"/>
    </source>
</evidence>
<dbReference type="InterPro" id="IPR038063">
    <property type="entry name" value="Transpep_catalytic_dom"/>
</dbReference>
<reference evidence="12 13" key="1">
    <citation type="submission" date="2018-11" db="EMBL/GenBank/DDBJ databases">
        <title>Genome sequence of strain 7197.</title>
        <authorList>
            <person name="Gao J."/>
            <person name="Sun J."/>
        </authorList>
    </citation>
    <scope>NUCLEOTIDE SEQUENCE [LARGE SCALE GENOMIC DNA]</scope>
    <source>
        <strain evidence="12 13">7197</strain>
    </source>
</reference>
<evidence type="ECO:0000313" key="12">
    <source>
        <dbReference type="EMBL" id="RQW11262.1"/>
    </source>
</evidence>
<dbReference type="UniPathway" id="UPA00219"/>
<keyword evidence="10" id="KW-1133">Transmembrane helix</keyword>
<name>A0A3N9PXX9_9BACL</name>
<dbReference type="SUPFAM" id="SSF48452">
    <property type="entry name" value="TPR-like"/>
    <property type="match status" value="1"/>
</dbReference>
<dbReference type="GO" id="GO:0071555">
    <property type="term" value="P:cell wall organization"/>
    <property type="evidence" value="ECO:0007669"/>
    <property type="project" value="UniProtKB-UniRule"/>
</dbReference>
<feature type="active site" description="Proton donor/acceptor" evidence="9">
    <location>
        <position position="410"/>
    </location>
</feature>
<keyword evidence="4" id="KW-0808">Transferase</keyword>
<dbReference type="EMBL" id="RQPI01000006">
    <property type="protein sequence ID" value="RQW11262.1"/>
    <property type="molecule type" value="Genomic_DNA"/>
</dbReference>
<evidence type="ECO:0000256" key="2">
    <source>
        <dbReference type="ARBA" id="ARBA00005992"/>
    </source>
</evidence>
<keyword evidence="8 9" id="KW-0961">Cell wall biogenesis/degradation</keyword>
<dbReference type="AlphaFoldDB" id="A0A3N9PXX9"/>
<keyword evidence="10" id="KW-0472">Membrane</keyword>
<dbReference type="PROSITE" id="PS52029">
    <property type="entry name" value="LD_TPASE"/>
    <property type="match status" value="1"/>
</dbReference>
<dbReference type="CDD" id="cd16913">
    <property type="entry name" value="YkuD_like"/>
    <property type="match status" value="1"/>
</dbReference>
<comment type="pathway">
    <text evidence="1 9">Cell wall biogenesis; peptidoglycan biosynthesis.</text>
</comment>
<dbReference type="GO" id="GO:0008360">
    <property type="term" value="P:regulation of cell shape"/>
    <property type="evidence" value="ECO:0007669"/>
    <property type="project" value="UniProtKB-UniRule"/>
</dbReference>
<evidence type="ECO:0000313" key="13">
    <source>
        <dbReference type="Proteomes" id="UP000282529"/>
    </source>
</evidence>
<comment type="similarity">
    <text evidence="2">Belongs to the YkuD family.</text>
</comment>
<keyword evidence="7 9" id="KW-0573">Peptidoglycan synthesis</keyword>
<keyword evidence="6 9" id="KW-0133">Cell shape</keyword>
<feature type="transmembrane region" description="Helical" evidence="10">
    <location>
        <begin position="85"/>
        <end position="103"/>
    </location>
</feature>
<sequence>MKNSQYLKQYVQKHPENKMAWYLLGKEYKKNGQEGKANYCFNQAGGVYEAFEQSKVPGDMLREYEEGLLRTARERERRTGVTRKLLLALSLFLLVLMPAAAIAPGKDLGVSAGKPYAVQSADLPALSEGQAARGKRGGSEPTAINKVLFTAREAGNGPSARDLAGILGSGGGKAHSLTAVLGMKRSGKWLIWKERLPVAYTVDRGENGRTTIQSYDAAACACKPPDAGTLTERAAGWQERQEQLATLWSALAGFRAAKGRLPESLSELAGDFPGNWLAGTKPLMERAFEPLKAIAAERSRKGAQGAAAGATAPDQDMKAAAGAAASAGEGGMEMPFLSQPLAILIDKQKHRLAVTSGGIIVRSYEVGLGGSRTPEGRFVITDKVVNPNGHDNGEFGSRGMQLSDTSYAIHGTDEPESVGKDESKGCIRMKRDDIEELFNLVPKGTKVQIVKGGLLPDETLSSEKPFTLNAAGNQTNPRKEYHWLN</sequence>
<dbReference type="InterPro" id="IPR005490">
    <property type="entry name" value="LD_TPept_cat_dom"/>
</dbReference>
<dbReference type="InterPro" id="IPR050979">
    <property type="entry name" value="LD-transpeptidase"/>
</dbReference>
<dbReference type="GO" id="GO:0016757">
    <property type="term" value="F:glycosyltransferase activity"/>
    <property type="evidence" value="ECO:0007669"/>
    <property type="project" value="UniProtKB-KW"/>
</dbReference>
<evidence type="ECO:0000256" key="6">
    <source>
        <dbReference type="ARBA" id="ARBA00022960"/>
    </source>
</evidence>
<dbReference type="InterPro" id="IPR011990">
    <property type="entry name" value="TPR-like_helical_dom_sf"/>
</dbReference>
<keyword evidence="10" id="KW-0812">Transmembrane</keyword>
<dbReference type="Gene3D" id="2.40.440.10">
    <property type="entry name" value="L,D-transpeptidase catalytic domain-like"/>
    <property type="match status" value="1"/>
</dbReference>
<keyword evidence="5" id="KW-0378">Hydrolase</keyword>
<dbReference type="RefSeq" id="WP_124695988.1">
    <property type="nucleotide sequence ID" value="NZ_JBHUFE010000031.1"/>
</dbReference>
<comment type="caution">
    <text evidence="12">The sequence shown here is derived from an EMBL/GenBank/DDBJ whole genome shotgun (WGS) entry which is preliminary data.</text>
</comment>
<protein>
    <submittedName>
        <fullName evidence="12">L,D-transpeptidase</fullName>
    </submittedName>
</protein>
<dbReference type="GO" id="GO:0018104">
    <property type="term" value="P:peptidoglycan-protein cross-linking"/>
    <property type="evidence" value="ECO:0007669"/>
    <property type="project" value="TreeGrafter"/>
</dbReference>
<dbReference type="PANTHER" id="PTHR30582">
    <property type="entry name" value="L,D-TRANSPEPTIDASE"/>
    <property type="match status" value="1"/>
</dbReference>
<evidence type="ECO:0000256" key="1">
    <source>
        <dbReference type="ARBA" id="ARBA00004752"/>
    </source>
</evidence>
<keyword evidence="3" id="KW-0328">Glycosyltransferase</keyword>
<dbReference type="PANTHER" id="PTHR30582:SF24">
    <property type="entry name" value="L,D-TRANSPEPTIDASE ERFK_SRFK-RELATED"/>
    <property type="match status" value="1"/>
</dbReference>
<dbReference type="OrthoDB" id="9787225at2"/>
<proteinExistence type="inferred from homology"/>
<dbReference type="Proteomes" id="UP000282529">
    <property type="component" value="Unassembled WGS sequence"/>
</dbReference>
<gene>
    <name evidence="12" type="ORF">EH198_13190</name>
</gene>